<keyword evidence="5 9" id="KW-0472">Membrane</keyword>
<comment type="caution">
    <text evidence="10">The sequence shown here is derived from an EMBL/GenBank/DDBJ whole genome shotgun (WGS) entry which is preliminary data.</text>
</comment>
<feature type="transmembrane region" description="Helical" evidence="9">
    <location>
        <begin position="370"/>
        <end position="392"/>
    </location>
</feature>
<keyword evidence="3 7" id="KW-0812">Transmembrane</keyword>
<feature type="transmembrane region" description="Helical" evidence="9">
    <location>
        <begin position="217"/>
        <end position="234"/>
    </location>
</feature>
<comment type="similarity">
    <text evidence="7">Belongs to the sodium:neurotransmitter symporter (SNF) (TC 2.A.22) family.</text>
</comment>
<feature type="binding site" evidence="6">
    <location>
        <position position="273"/>
    </location>
    <ligand>
        <name>Na(+)</name>
        <dbReference type="ChEBI" id="CHEBI:29101"/>
        <label>1</label>
    </ligand>
</feature>
<feature type="binding site" evidence="6">
    <location>
        <position position="305"/>
    </location>
    <ligand>
        <name>Na(+)</name>
        <dbReference type="ChEBI" id="CHEBI:29101"/>
        <label>1</label>
    </ligand>
</feature>
<evidence type="ECO:0000256" key="7">
    <source>
        <dbReference type="RuleBase" id="RU003732"/>
    </source>
</evidence>
<dbReference type="GO" id="GO:0005886">
    <property type="term" value="C:plasma membrane"/>
    <property type="evidence" value="ECO:0007669"/>
    <property type="project" value="TreeGrafter"/>
</dbReference>
<dbReference type="Proteomes" id="UP000824540">
    <property type="component" value="Unassembled WGS sequence"/>
</dbReference>
<evidence type="ECO:0000256" key="1">
    <source>
        <dbReference type="ARBA" id="ARBA00004141"/>
    </source>
</evidence>
<feature type="transmembrane region" description="Helical" evidence="9">
    <location>
        <begin position="310"/>
        <end position="329"/>
    </location>
</feature>
<dbReference type="PROSITE" id="PS00610">
    <property type="entry name" value="NA_NEUROTRAN_SYMP_1"/>
    <property type="match status" value="1"/>
</dbReference>
<feature type="binding site" evidence="6">
    <location>
        <position position="38"/>
    </location>
    <ligand>
        <name>Na(+)</name>
        <dbReference type="ChEBI" id="CHEBI:29101"/>
        <label>1</label>
    </ligand>
</feature>
<accession>A0A8T2N4I2</accession>
<feature type="transmembrane region" description="Helical" evidence="9">
    <location>
        <begin position="435"/>
        <end position="458"/>
    </location>
</feature>
<feature type="binding site" evidence="6">
    <location>
        <position position="353"/>
    </location>
    <ligand>
        <name>Na(+)</name>
        <dbReference type="ChEBI" id="CHEBI:29101"/>
        <label>1</label>
    </ligand>
</feature>
<evidence type="ECO:0000256" key="5">
    <source>
        <dbReference type="ARBA" id="ARBA00023136"/>
    </source>
</evidence>
<evidence type="ECO:0000256" key="9">
    <source>
        <dbReference type="SAM" id="Phobius"/>
    </source>
</evidence>
<keyword evidence="6" id="KW-0479">Metal-binding</keyword>
<feature type="binding site" evidence="6">
    <location>
        <position position="357"/>
    </location>
    <ligand>
        <name>Na(+)</name>
        <dbReference type="ChEBI" id="CHEBI:29101"/>
        <label>1</label>
    </ligand>
</feature>
<evidence type="ECO:0000256" key="3">
    <source>
        <dbReference type="ARBA" id="ARBA00022692"/>
    </source>
</evidence>
<keyword evidence="2 7" id="KW-0813">Transport</keyword>
<sequence length="511" mass="57884">MEPVPRADPSEAMEETEEKMTERGQWSNKLEFVLSVAGEIIGLGNVWRFPYLCYKNGGGEFPYLCYKNGGGEFPYQCYKNGGGEFPYLCYKNGGGEYSYLCHKNGGGEYSYLCYKNGGGEYSYLCYKNGGGEFSYLCYKNGGETCVEFQRGKDSANFTYPENATSPVIEFWERRALRISSGIDHIGVLHWDLALCLLLAWVICYFCIWKGVKSTGKVVYFTATFPYIMLLILLIRGVTLPGASRGIQFYLYPDLGRLADPQVWMDAGTQIFFSYAICLGCLTALGSYNKYNNNCYRDCLALCFLNSGTSFIAGFAIFSILGPGLAFIAYPRAVSMMPFSPLWSCFFFIMIVLLGLDSQGGMYVFQLFDYYAASGMCLLFVAIFETICIAWIYGADRFYDNIEDMIGYRPSPLIKYCWLFFTPATCFYNNEYVYPWWGYALGWLLALSSMVCIPFWVLYKICTTKGTLRKRIFHLTRPSDDLPKTKREQERQLAIFSPACDGLPPAAQPAKD</sequence>
<reference evidence="10" key="1">
    <citation type="thesis" date="2021" institute="BYU ScholarsArchive" country="Provo, UT, USA">
        <title>Applications of and Algorithms for Genome Assembly and Genomic Analyses with an Emphasis on Marine Teleosts.</title>
        <authorList>
            <person name="Pickett B.D."/>
        </authorList>
    </citation>
    <scope>NUCLEOTIDE SEQUENCE</scope>
    <source>
        <strain evidence="10">HI-2016</strain>
    </source>
</reference>
<keyword evidence="4 9" id="KW-1133">Transmembrane helix</keyword>
<keyword evidence="11" id="KW-1185">Reference proteome</keyword>
<feature type="binding site" evidence="6">
    <location>
        <position position="45"/>
    </location>
    <ligand>
        <name>Na(+)</name>
        <dbReference type="ChEBI" id="CHEBI:29101"/>
        <label>1</label>
    </ligand>
</feature>
<dbReference type="InterPro" id="IPR000175">
    <property type="entry name" value="Na/ntran_symport"/>
</dbReference>
<proteinExistence type="inferred from homology"/>
<feature type="transmembrane region" description="Helical" evidence="9">
    <location>
        <begin position="271"/>
        <end position="290"/>
    </location>
</feature>
<dbReference type="AlphaFoldDB" id="A0A8T2N4I2"/>
<dbReference type="EMBL" id="JAFBMS010000133">
    <property type="protein sequence ID" value="KAG9334934.1"/>
    <property type="molecule type" value="Genomic_DNA"/>
</dbReference>
<dbReference type="PROSITE" id="PS50267">
    <property type="entry name" value="NA_NEUROTRAN_SYMP_3"/>
    <property type="match status" value="1"/>
</dbReference>
<dbReference type="GO" id="GO:0005332">
    <property type="term" value="F:gamma-aminobutyric acid:sodium:chloride symporter activity"/>
    <property type="evidence" value="ECO:0007669"/>
    <property type="project" value="TreeGrafter"/>
</dbReference>
<evidence type="ECO:0000256" key="2">
    <source>
        <dbReference type="ARBA" id="ARBA00022448"/>
    </source>
</evidence>
<evidence type="ECO:0000313" key="11">
    <source>
        <dbReference type="Proteomes" id="UP000824540"/>
    </source>
</evidence>
<dbReference type="Pfam" id="PF00209">
    <property type="entry name" value="SNF"/>
    <property type="match status" value="2"/>
</dbReference>
<gene>
    <name evidence="10" type="ORF">JZ751_006256</name>
</gene>
<feature type="transmembrane region" description="Helical" evidence="9">
    <location>
        <begin position="187"/>
        <end position="211"/>
    </location>
</feature>
<feature type="transmembrane region" description="Helical" evidence="9">
    <location>
        <begin position="341"/>
        <end position="364"/>
    </location>
</feature>
<dbReference type="PANTHER" id="PTHR11616">
    <property type="entry name" value="SODIUM/CHLORIDE DEPENDENT TRANSPORTER"/>
    <property type="match status" value="1"/>
</dbReference>
<dbReference type="InterPro" id="IPR037272">
    <property type="entry name" value="SNS_sf"/>
</dbReference>
<evidence type="ECO:0000256" key="4">
    <source>
        <dbReference type="ARBA" id="ARBA00022989"/>
    </source>
</evidence>
<evidence type="ECO:0000256" key="6">
    <source>
        <dbReference type="PIRSR" id="PIRSR600175-1"/>
    </source>
</evidence>
<keyword evidence="6" id="KW-0915">Sodium</keyword>
<feature type="binding site" evidence="6">
    <location>
        <position position="356"/>
    </location>
    <ligand>
        <name>Na(+)</name>
        <dbReference type="ChEBI" id="CHEBI:29101"/>
        <label>1</label>
    </ligand>
</feature>
<dbReference type="GO" id="GO:0046872">
    <property type="term" value="F:metal ion binding"/>
    <property type="evidence" value="ECO:0007669"/>
    <property type="project" value="UniProtKB-KW"/>
</dbReference>
<feature type="non-terminal residue" evidence="10">
    <location>
        <position position="511"/>
    </location>
</feature>
<dbReference type="PRINTS" id="PR00176">
    <property type="entry name" value="NANEUSMPORT"/>
</dbReference>
<keyword evidence="7" id="KW-0769">Symport</keyword>
<name>A0A8T2N4I2_9TELE</name>
<protein>
    <recommendedName>
        <fullName evidence="7">Transporter</fullName>
    </recommendedName>
</protein>
<dbReference type="SUPFAM" id="SSF161070">
    <property type="entry name" value="SNF-like"/>
    <property type="match status" value="2"/>
</dbReference>
<dbReference type="OrthoDB" id="6581954at2759"/>
<feature type="region of interest" description="Disordered" evidence="8">
    <location>
        <begin position="1"/>
        <end position="23"/>
    </location>
</feature>
<organism evidence="10 11">
    <name type="scientific">Albula glossodonta</name>
    <name type="common">roundjaw bonefish</name>
    <dbReference type="NCBI Taxonomy" id="121402"/>
    <lineage>
        <taxon>Eukaryota</taxon>
        <taxon>Metazoa</taxon>
        <taxon>Chordata</taxon>
        <taxon>Craniata</taxon>
        <taxon>Vertebrata</taxon>
        <taxon>Euteleostomi</taxon>
        <taxon>Actinopterygii</taxon>
        <taxon>Neopterygii</taxon>
        <taxon>Teleostei</taxon>
        <taxon>Albuliformes</taxon>
        <taxon>Albulidae</taxon>
        <taxon>Albula</taxon>
    </lineage>
</organism>
<dbReference type="PANTHER" id="PTHR11616:SF111">
    <property type="entry name" value="SODIUM- AND CHLORIDE-DEPENDENT GABA TRANSPORTER 2"/>
    <property type="match status" value="1"/>
</dbReference>
<comment type="subcellular location">
    <subcellularLocation>
        <location evidence="1">Membrane</location>
        <topology evidence="1">Multi-pass membrane protein</topology>
    </subcellularLocation>
</comment>
<evidence type="ECO:0000313" key="10">
    <source>
        <dbReference type="EMBL" id="KAG9334934.1"/>
    </source>
</evidence>
<dbReference type="GO" id="GO:0042995">
    <property type="term" value="C:cell projection"/>
    <property type="evidence" value="ECO:0007669"/>
    <property type="project" value="TreeGrafter"/>
</dbReference>
<evidence type="ECO:0000256" key="8">
    <source>
        <dbReference type="SAM" id="MobiDB-lite"/>
    </source>
</evidence>